<evidence type="ECO:0000313" key="3">
    <source>
        <dbReference type="Proteomes" id="UP000050761"/>
    </source>
</evidence>
<dbReference type="AlphaFoldDB" id="A0A183FDL1"/>
<dbReference type="WBParaSite" id="HPBE_0000434201-mRNA-1">
    <property type="protein sequence ID" value="HPBE_0000434201-mRNA-1"/>
    <property type="gene ID" value="HPBE_0000434201"/>
</dbReference>
<feature type="chain" id="PRO_5044551355" evidence="1">
    <location>
        <begin position="24"/>
        <end position="100"/>
    </location>
</feature>
<keyword evidence="1" id="KW-0732">Signal</keyword>
<protein>
    <submittedName>
        <fullName evidence="4">Secreted protein</fullName>
    </submittedName>
</protein>
<dbReference type="OrthoDB" id="10630329at2759"/>
<keyword evidence="3" id="KW-1185">Reference proteome</keyword>
<name>A0A183FDL1_HELPZ</name>
<evidence type="ECO:0000256" key="1">
    <source>
        <dbReference type="SAM" id="SignalP"/>
    </source>
</evidence>
<dbReference type="Proteomes" id="UP000050761">
    <property type="component" value="Unassembled WGS sequence"/>
</dbReference>
<proteinExistence type="predicted"/>
<gene>
    <name evidence="2" type="ORF">HPBE_LOCUS4343</name>
</gene>
<sequence length="100" mass="11181">MQSFTSAQALVAFVGYVLLGSLAVAVHHDESVIDDVRKIIATGPYYNRNAYPNQEQGKTSVRLSRCDPNVSRHFLSCIRRIQRAMGNLVTQNSPPYEGFH</sequence>
<accession>A0A183FDL1</accession>
<dbReference type="EMBL" id="UZAH01025302">
    <property type="protein sequence ID" value="VDO60922.1"/>
    <property type="molecule type" value="Genomic_DNA"/>
</dbReference>
<feature type="signal peptide" evidence="1">
    <location>
        <begin position="1"/>
        <end position="23"/>
    </location>
</feature>
<accession>A0A3P8ALI7</accession>
<organism evidence="3 4">
    <name type="scientific">Heligmosomoides polygyrus</name>
    <name type="common">Parasitic roundworm</name>
    <dbReference type="NCBI Taxonomy" id="6339"/>
    <lineage>
        <taxon>Eukaryota</taxon>
        <taxon>Metazoa</taxon>
        <taxon>Ecdysozoa</taxon>
        <taxon>Nematoda</taxon>
        <taxon>Chromadorea</taxon>
        <taxon>Rhabditida</taxon>
        <taxon>Rhabditina</taxon>
        <taxon>Rhabditomorpha</taxon>
        <taxon>Strongyloidea</taxon>
        <taxon>Heligmosomidae</taxon>
        <taxon>Heligmosomoides</taxon>
    </lineage>
</organism>
<evidence type="ECO:0000313" key="2">
    <source>
        <dbReference type="EMBL" id="VDO60922.1"/>
    </source>
</evidence>
<reference evidence="4" key="2">
    <citation type="submission" date="2019-09" db="UniProtKB">
        <authorList>
            <consortium name="WormBaseParasite"/>
        </authorList>
    </citation>
    <scope>IDENTIFICATION</scope>
</reference>
<reference evidence="2 3" key="1">
    <citation type="submission" date="2018-11" db="EMBL/GenBank/DDBJ databases">
        <authorList>
            <consortium name="Pathogen Informatics"/>
        </authorList>
    </citation>
    <scope>NUCLEOTIDE SEQUENCE [LARGE SCALE GENOMIC DNA]</scope>
</reference>
<evidence type="ECO:0000313" key="4">
    <source>
        <dbReference type="WBParaSite" id="HPBE_0000434201-mRNA-1"/>
    </source>
</evidence>